<comment type="caution">
    <text evidence="6">The sequence shown here is derived from an EMBL/GenBank/DDBJ whole genome shotgun (WGS) entry which is preliminary data.</text>
</comment>
<dbReference type="PROSITE" id="PS50931">
    <property type="entry name" value="HTH_LYSR"/>
    <property type="match status" value="1"/>
</dbReference>
<dbReference type="InterPro" id="IPR050950">
    <property type="entry name" value="HTH-type_LysR_regulators"/>
</dbReference>
<organism evidence="6 7">
    <name type="scientific">Psychrobacillus psychrodurans</name>
    <dbReference type="NCBI Taxonomy" id="126157"/>
    <lineage>
        <taxon>Bacteria</taxon>
        <taxon>Bacillati</taxon>
        <taxon>Bacillota</taxon>
        <taxon>Bacilli</taxon>
        <taxon>Bacillales</taxon>
        <taxon>Bacillaceae</taxon>
        <taxon>Psychrobacillus</taxon>
    </lineage>
</organism>
<dbReference type="Pfam" id="PF03466">
    <property type="entry name" value="LysR_substrate"/>
    <property type="match status" value="1"/>
</dbReference>
<reference evidence="6" key="1">
    <citation type="submission" date="2022-05" db="EMBL/GenBank/DDBJ databases">
        <authorList>
            <person name="Colautti A."/>
            <person name="Iacumin L."/>
        </authorList>
    </citation>
    <scope>NUCLEOTIDE SEQUENCE</scope>
    <source>
        <strain evidence="6">DSM 30747</strain>
    </source>
</reference>
<dbReference type="EMBL" id="JAMKBI010000009">
    <property type="protein sequence ID" value="MCZ8534216.1"/>
    <property type="molecule type" value="Genomic_DNA"/>
</dbReference>
<dbReference type="FunFam" id="1.10.10.10:FF:000001">
    <property type="entry name" value="LysR family transcriptional regulator"/>
    <property type="match status" value="1"/>
</dbReference>
<dbReference type="AlphaFoldDB" id="A0A9X3LCG7"/>
<dbReference type="CDD" id="cd05466">
    <property type="entry name" value="PBP2_LTTR_substrate"/>
    <property type="match status" value="1"/>
</dbReference>
<dbReference type="GO" id="GO:0003677">
    <property type="term" value="F:DNA binding"/>
    <property type="evidence" value="ECO:0007669"/>
    <property type="project" value="UniProtKB-KW"/>
</dbReference>
<sequence>MDLKQLTYFVTIVDYKSFSKAAQKLHISQPSLSNAIKSLESDLGFQILDRNTRSIELTEAGAILYSKAVQLLLEMDRVKKEMDEVKHIGSGEIQLGMIESVKHWIPKVILQYNDDFPNMRIKLTEVLSGDDVKNSLRNYKTHAIITNQFIQENDIETIPLYNEKLVLVLHESNPLTNNSSVTLKDLVGEPFIISSEGFQTREDVLNAFEMEDIIPTIKYEIERFETALSLVREGIGITLIPENYLQALPDNTLVKKSINSPALERTVYLTYLKNRYVSPAIHTFINKTKQYFNVLPV</sequence>
<protein>
    <submittedName>
        <fullName evidence="6">LysR family transcriptional regulator</fullName>
    </submittedName>
</protein>
<dbReference type="InterPro" id="IPR036388">
    <property type="entry name" value="WH-like_DNA-bd_sf"/>
</dbReference>
<dbReference type="PANTHER" id="PTHR30419:SF8">
    <property type="entry name" value="NITROGEN ASSIMILATION TRANSCRIPTIONAL ACTIVATOR-RELATED"/>
    <property type="match status" value="1"/>
</dbReference>
<name>A0A9X3LCG7_9BACI</name>
<dbReference type="Gene3D" id="1.10.10.10">
    <property type="entry name" value="Winged helix-like DNA-binding domain superfamily/Winged helix DNA-binding domain"/>
    <property type="match status" value="1"/>
</dbReference>
<dbReference type="PANTHER" id="PTHR30419">
    <property type="entry name" value="HTH-TYPE TRANSCRIPTIONAL REGULATOR YBHD"/>
    <property type="match status" value="1"/>
</dbReference>
<dbReference type="SUPFAM" id="SSF46785">
    <property type="entry name" value="Winged helix' DNA-binding domain"/>
    <property type="match status" value="1"/>
</dbReference>
<feature type="domain" description="HTH lysR-type" evidence="5">
    <location>
        <begin position="1"/>
        <end position="58"/>
    </location>
</feature>
<evidence type="ECO:0000313" key="6">
    <source>
        <dbReference type="EMBL" id="MCZ8534216.1"/>
    </source>
</evidence>
<dbReference type="GO" id="GO:0003700">
    <property type="term" value="F:DNA-binding transcription factor activity"/>
    <property type="evidence" value="ECO:0007669"/>
    <property type="project" value="InterPro"/>
</dbReference>
<dbReference type="InterPro" id="IPR005119">
    <property type="entry name" value="LysR_subst-bd"/>
</dbReference>
<accession>A0A9X3LCG7</accession>
<keyword evidence="3" id="KW-0238">DNA-binding</keyword>
<dbReference type="RefSeq" id="WP_269922425.1">
    <property type="nucleotide sequence ID" value="NZ_JAMKBI010000009.1"/>
</dbReference>
<dbReference type="GO" id="GO:0005829">
    <property type="term" value="C:cytosol"/>
    <property type="evidence" value="ECO:0007669"/>
    <property type="project" value="TreeGrafter"/>
</dbReference>
<comment type="similarity">
    <text evidence="1">Belongs to the LysR transcriptional regulatory family.</text>
</comment>
<keyword evidence="7" id="KW-1185">Reference proteome</keyword>
<evidence type="ECO:0000313" key="7">
    <source>
        <dbReference type="Proteomes" id="UP001152172"/>
    </source>
</evidence>
<keyword evidence="2" id="KW-0805">Transcription regulation</keyword>
<dbReference type="InterPro" id="IPR000847">
    <property type="entry name" value="LysR_HTH_N"/>
</dbReference>
<evidence type="ECO:0000256" key="1">
    <source>
        <dbReference type="ARBA" id="ARBA00009437"/>
    </source>
</evidence>
<keyword evidence="4" id="KW-0804">Transcription</keyword>
<proteinExistence type="inferred from homology"/>
<evidence type="ECO:0000256" key="4">
    <source>
        <dbReference type="ARBA" id="ARBA00023163"/>
    </source>
</evidence>
<dbReference type="PRINTS" id="PR00039">
    <property type="entry name" value="HTHLYSR"/>
</dbReference>
<evidence type="ECO:0000256" key="2">
    <source>
        <dbReference type="ARBA" id="ARBA00023015"/>
    </source>
</evidence>
<evidence type="ECO:0000256" key="3">
    <source>
        <dbReference type="ARBA" id="ARBA00023125"/>
    </source>
</evidence>
<dbReference type="InterPro" id="IPR036390">
    <property type="entry name" value="WH_DNA-bd_sf"/>
</dbReference>
<gene>
    <name evidence="6" type="ORF">M9R61_12915</name>
</gene>
<dbReference type="Pfam" id="PF00126">
    <property type="entry name" value="HTH_1"/>
    <property type="match status" value="1"/>
</dbReference>
<dbReference type="Proteomes" id="UP001152172">
    <property type="component" value="Unassembled WGS sequence"/>
</dbReference>
<dbReference type="SUPFAM" id="SSF53850">
    <property type="entry name" value="Periplasmic binding protein-like II"/>
    <property type="match status" value="1"/>
</dbReference>
<dbReference type="Gene3D" id="3.40.190.290">
    <property type="match status" value="1"/>
</dbReference>
<evidence type="ECO:0000259" key="5">
    <source>
        <dbReference type="PROSITE" id="PS50931"/>
    </source>
</evidence>